<protein>
    <recommendedName>
        <fullName evidence="3">Transposase IS66 zinc-finger binding domain-containing protein</fullName>
    </recommendedName>
</protein>
<gene>
    <name evidence="1" type="ORF">GCM10023161_45730</name>
</gene>
<organism evidence="1 2">
    <name type="scientific">Mycobacterium paraffinicum</name>
    <dbReference type="NCBI Taxonomy" id="53378"/>
    <lineage>
        <taxon>Bacteria</taxon>
        <taxon>Bacillati</taxon>
        <taxon>Actinomycetota</taxon>
        <taxon>Actinomycetes</taxon>
        <taxon>Mycobacteriales</taxon>
        <taxon>Mycobacteriaceae</taxon>
        <taxon>Mycobacterium</taxon>
    </lineage>
</organism>
<evidence type="ECO:0008006" key="3">
    <source>
        <dbReference type="Google" id="ProtNLM"/>
    </source>
</evidence>
<name>A0ABP8F5S3_9MYCO</name>
<evidence type="ECO:0000313" key="2">
    <source>
        <dbReference type="Proteomes" id="UP001501417"/>
    </source>
</evidence>
<comment type="caution">
    <text evidence="1">The sequence shown here is derived from an EMBL/GenBank/DDBJ whole genome shotgun (WGS) entry which is preliminary data.</text>
</comment>
<dbReference type="EMBL" id="BAABGF010000052">
    <property type="protein sequence ID" value="GAA4295348.1"/>
    <property type="molecule type" value="Genomic_DNA"/>
</dbReference>
<sequence length="84" mass="8686">MIGLYPVIAAIKRLGGRIRAGRCSLAHSGQLVGGGVGSSEFEGMPSKFEVAHPSVLMRKSVYQCDSCGMRFAGGPPPGPAAKEP</sequence>
<reference evidence="2" key="1">
    <citation type="journal article" date="2019" name="Int. J. Syst. Evol. Microbiol.">
        <title>The Global Catalogue of Microorganisms (GCM) 10K type strain sequencing project: providing services to taxonomists for standard genome sequencing and annotation.</title>
        <authorList>
            <consortium name="The Broad Institute Genomics Platform"/>
            <consortium name="The Broad Institute Genome Sequencing Center for Infectious Disease"/>
            <person name="Wu L."/>
            <person name="Ma J."/>
        </authorList>
    </citation>
    <scope>NUCLEOTIDE SEQUENCE [LARGE SCALE GENOMIC DNA]</scope>
    <source>
        <strain evidence="2">JCM 17782</strain>
    </source>
</reference>
<proteinExistence type="predicted"/>
<accession>A0ABP8F5S3</accession>
<keyword evidence="2" id="KW-1185">Reference proteome</keyword>
<dbReference type="Proteomes" id="UP001501417">
    <property type="component" value="Unassembled WGS sequence"/>
</dbReference>
<evidence type="ECO:0000313" key="1">
    <source>
        <dbReference type="EMBL" id="GAA4295348.1"/>
    </source>
</evidence>